<dbReference type="GO" id="GO:0046583">
    <property type="term" value="F:monoatomic cation efflux transmembrane transporter activity"/>
    <property type="evidence" value="ECO:0007669"/>
    <property type="project" value="TreeGrafter"/>
</dbReference>
<keyword evidence="7" id="KW-1185">Reference proteome</keyword>
<dbReference type="STRING" id="1121325.SAMN04515677_101206"/>
<sequence length="328" mass="36789">MTISNKENLKQKLENMPIAIVAISLGFMSISTALVDFNISWVRHFAVLFAIICIGLIMLKYIVYPKKVLEEIKHPILGSIYPTISMTLMVISVYMIQFNKMLGQGLWLFGLILHILISILFFMERFKSFKIIDLIPSWFIPTVGIGIAAVTSKPMQLPVISKLVFYYSLFIFIVVGILMIYRLTFMDKLKGPKRPTLMIMAAPASICLAGYIAISDAPNKMFINALALLAYVTTLGGYILIPKLIKAKQLPALAPLTFPLAIGVIASQRYVKYLGKVESAMQGLARIILYIQLIIAIAVIGYVVFRTIQFLINTFKPKKELVTQVNKI</sequence>
<feature type="transmembrane region" description="Helical" evidence="5">
    <location>
        <begin position="41"/>
        <end position="64"/>
    </location>
</feature>
<feature type="transmembrane region" description="Helical" evidence="5">
    <location>
        <begin position="253"/>
        <end position="271"/>
    </location>
</feature>
<evidence type="ECO:0000256" key="5">
    <source>
        <dbReference type="SAM" id="Phobius"/>
    </source>
</evidence>
<keyword evidence="2 5" id="KW-0812">Transmembrane</keyword>
<keyword evidence="3 5" id="KW-1133">Transmembrane helix</keyword>
<dbReference type="InterPro" id="IPR004695">
    <property type="entry name" value="SLAC1/Mae1/Ssu1/TehA"/>
</dbReference>
<feature type="transmembrane region" description="Helical" evidence="5">
    <location>
        <begin position="76"/>
        <end position="96"/>
    </location>
</feature>
<dbReference type="Gene3D" id="1.50.10.150">
    <property type="entry name" value="Voltage-dependent anion channel"/>
    <property type="match status" value="1"/>
</dbReference>
<dbReference type="Pfam" id="PF03595">
    <property type="entry name" value="SLAC1"/>
    <property type="match status" value="1"/>
</dbReference>
<dbReference type="GO" id="GO:0005886">
    <property type="term" value="C:plasma membrane"/>
    <property type="evidence" value="ECO:0007669"/>
    <property type="project" value="TreeGrafter"/>
</dbReference>
<evidence type="ECO:0000256" key="1">
    <source>
        <dbReference type="ARBA" id="ARBA00004141"/>
    </source>
</evidence>
<dbReference type="RefSeq" id="WP_092721991.1">
    <property type="nucleotide sequence ID" value="NZ_FNGW01000001.1"/>
</dbReference>
<evidence type="ECO:0000313" key="6">
    <source>
        <dbReference type="EMBL" id="SDL23348.1"/>
    </source>
</evidence>
<organism evidence="6 7">
    <name type="scientific">Romboutsia lituseburensis DSM 797</name>
    <dbReference type="NCBI Taxonomy" id="1121325"/>
    <lineage>
        <taxon>Bacteria</taxon>
        <taxon>Bacillati</taxon>
        <taxon>Bacillota</taxon>
        <taxon>Clostridia</taxon>
        <taxon>Peptostreptococcales</taxon>
        <taxon>Peptostreptococcaceae</taxon>
        <taxon>Romboutsia</taxon>
    </lineage>
</organism>
<dbReference type="PANTHER" id="PTHR37955:SF1">
    <property type="entry name" value="DEP DOMAIN-CONTAINING PROTEIN"/>
    <property type="match status" value="1"/>
</dbReference>
<feature type="transmembrane region" description="Helical" evidence="5">
    <location>
        <begin position="16"/>
        <end position="35"/>
    </location>
</feature>
<comment type="subcellular location">
    <subcellularLocation>
        <location evidence="1">Membrane</location>
        <topology evidence="1">Multi-pass membrane protein</topology>
    </subcellularLocation>
</comment>
<evidence type="ECO:0000256" key="3">
    <source>
        <dbReference type="ARBA" id="ARBA00022989"/>
    </source>
</evidence>
<name>A0A1G9IDL7_9FIRM</name>
<proteinExistence type="predicted"/>
<feature type="transmembrane region" description="Helical" evidence="5">
    <location>
        <begin position="102"/>
        <end position="122"/>
    </location>
</feature>
<feature type="transmembrane region" description="Helical" evidence="5">
    <location>
        <begin position="197"/>
        <end position="215"/>
    </location>
</feature>
<reference evidence="6 7" key="1">
    <citation type="submission" date="2016-10" db="EMBL/GenBank/DDBJ databases">
        <authorList>
            <person name="de Groot N.N."/>
        </authorList>
    </citation>
    <scope>NUCLEOTIDE SEQUENCE [LARGE SCALE GENOMIC DNA]</scope>
    <source>
        <strain evidence="6 7">DSM 797</strain>
    </source>
</reference>
<feature type="transmembrane region" description="Helical" evidence="5">
    <location>
        <begin position="164"/>
        <end position="185"/>
    </location>
</feature>
<dbReference type="Proteomes" id="UP000199068">
    <property type="component" value="Unassembled WGS sequence"/>
</dbReference>
<dbReference type="PANTHER" id="PTHR37955">
    <property type="entry name" value="TELLURITE RESISTANCE PROTEIN TEHA"/>
    <property type="match status" value="1"/>
</dbReference>
<evidence type="ECO:0000256" key="4">
    <source>
        <dbReference type="ARBA" id="ARBA00023136"/>
    </source>
</evidence>
<dbReference type="CDD" id="cd09325">
    <property type="entry name" value="TDT_C4-dicarb_trans"/>
    <property type="match status" value="1"/>
</dbReference>
<dbReference type="InterPro" id="IPR052951">
    <property type="entry name" value="Tellurite_res_ion_channel"/>
</dbReference>
<feature type="transmembrane region" description="Helical" evidence="5">
    <location>
        <begin position="283"/>
        <end position="305"/>
    </location>
</feature>
<keyword evidence="4 5" id="KW-0472">Membrane</keyword>
<accession>A0A1G9IDL7</accession>
<protein>
    <submittedName>
        <fullName evidence="6">Tellurite resistance protein TehA</fullName>
    </submittedName>
</protein>
<feature type="transmembrane region" description="Helical" evidence="5">
    <location>
        <begin position="221"/>
        <end position="241"/>
    </location>
</feature>
<evidence type="ECO:0000256" key="2">
    <source>
        <dbReference type="ARBA" id="ARBA00022692"/>
    </source>
</evidence>
<dbReference type="AlphaFoldDB" id="A0A1G9IDL7"/>
<dbReference type="InterPro" id="IPR038665">
    <property type="entry name" value="Voltage-dep_anion_channel_sf"/>
</dbReference>
<dbReference type="EMBL" id="FNGW01000001">
    <property type="protein sequence ID" value="SDL23348.1"/>
    <property type="molecule type" value="Genomic_DNA"/>
</dbReference>
<evidence type="ECO:0000313" key="7">
    <source>
        <dbReference type="Proteomes" id="UP000199068"/>
    </source>
</evidence>
<gene>
    <name evidence="6" type="ORF">SAMN04515677_101206</name>
</gene>